<protein>
    <recommendedName>
        <fullName evidence="4">Ribose 1,5-bisphosphate isomerase</fullName>
        <shortName evidence="4">R15P isomerase</shortName>
        <shortName evidence="4">R15Pi</shortName>
        <ecNumber evidence="4">5.3.1.29</ecNumber>
    </recommendedName>
    <alternativeName>
        <fullName evidence="4">Ribulose 1,5-bisphosphate synthase</fullName>
        <shortName evidence="4">RuBP synthase</shortName>
    </alternativeName>
</protein>
<dbReference type="HOGENOM" id="CLU_016218_2_1_2"/>
<dbReference type="GO" id="GO:0019323">
    <property type="term" value="P:pentose catabolic process"/>
    <property type="evidence" value="ECO:0007669"/>
    <property type="project" value="UniProtKB-UniRule"/>
</dbReference>
<dbReference type="NCBIfam" id="TIGR00524">
    <property type="entry name" value="eIF-2B_rel"/>
    <property type="match status" value="1"/>
</dbReference>
<dbReference type="InterPro" id="IPR042529">
    <property type="entry name" value="IF_2B-like_C"/>
</dbReference>
<dbReference type="GO" id="GO:0046523">
    <property type="term" value="F:S-methyl-5-thioribose-1-phosphate isomerase activity"/>
    <property type="evidence" value="ECO:0007669"/>
    <property type="project" value="TreeGrafter"/>
</dbReference>
<evidence type="ECO:0000313" key="5">
    <source>
        <dbReference type="EMBL" id="AIZ57138.1"/>
    </source>
</evidence>
<evidence type="ECO:0000256" key="4">
    <source>
        <dbReference type="HAMAP-Rule" id="MF_02230"/>
    </source>
</evidence>
<feature type="active site" description="Proton acceptor" evidence="4">
    <location>
        <position position="127"/>
    </location>
</feature>
<dbReference type="Gene3D" id="3.40.50.10470">
    <property type="entry name" value="Translation initiation factor eif-2b, domain 2"/>
    <property type="match status" value="1"/>
</dbReference>
<dbReference type="Proteomes" id="UP000030787">
    <property type="component" value="Chromosome"/>
</dbReference>
<dbReference type="FunFam" id="3.40.50.10470:FF:000019">
    <property type="entry name" value="Ribose 1,5-bisphosphate isomerase"/>
    <property type="match status" value="1"/>
</dbReference>
<comment type="function">
    <text evidence="4">Catalyzes the isomerization of ribose 1,5-bisphosphate (R15P) to ribulose 1,5-bisphosphate (RuBP), the CO(2) acceptor and substrate for RubisCO. Functions in an archaeal AMP degradation pathway, together with AMP phosphorylase and RubisCO.</text>
</comment>
<dbReference type="GO" id="GO:0043917">
    <property type="term" value="F:ribose 1,5-bisphosphate isomerase activity"/>
    <property type="evidence" value="ECO:0007669"/>
    <property type="project" value="UniProtKB-UniRule"/>
</dbReference>
<gene>
    <name evidence="5" type="ORF">Mpt1_c12760</name>
</gene>
<feature type="binding site" evidence="4">
    <location>
        <begin position="206"/>
        <end position="207"/>
    </location>
    <ligand>
        <name>substrate</name>
    </ligand>
</feature>
<dbReference type="SUPFAM" id="SSF100950">
    <property type="entry name" value="NagB/RpiA/CoA transferase-like"/>
    <property type="match status" value="1"/>
</dbReference>
<keyword evidence="6" id="KW-1185">Reference proteome</keyword>
<dbReference type="KEGG" id="mear:Mpt1_c12760"/>
<keyword evidence="2 4" id="KW-0413">Isomerase</keyword>
<feature type="binding site" evidence="4">
    <location>
        <position position="61"/>
    </location>
    <ligand>
        <name>substrate</name>
    </ligand>
</feature>
<reference evidence="5 6" key="1">
    <citation type="journal article" date="2014" name="Appl. Environ. Microbiol.">
        <title>Comparative Genome Analysis of 'Candidatus Methanoplasma termitum' Indicates a New Mode of Energy Metabolism in the Seventh Order of Methanogens.</title>
        <authorList>
            <person name="Lang K."/>
            <person name="Schuldes J."/>
            <person name="Klingl A."/>
            <person name="Poehlein A."/>
            <person name="Daniel R."/>
            <person name="Brune A."/>
        </authorList>
    </citation>
    <scope>NUCLEOTIDE SEQUENCE [LARGE SCALE GENOMIC DNA]</scope>
    <source>
        <strain evidence="6">Mpt1</strain>
    </source>
</reference>
<comment type="caution">
    <text evidence="4">Lacks conserved residue(s) required for the propagation of feature annotation.</text>
</comment>
<dbReference type="GeneID" id="24818937"/>
<accession>A0A0A7LDU9</accession>
<evidence type="ECO:0000256" key="1">
    <source>
        <dbReference type="ARBA" id="ARBA00009229"/>
    </source>
</evidence>
<dbReference type="Pfam" id="PF01008">
    <property type="entry name" value="IF-2B"/>
    <property type="match status" value="1"/>
</dbReference>
<feature type="active site" description="Proton donor" evidence="4">
    <location>
        <position position="196"/>
    </location>
</feature>
<dbReference type="InterPro" id="IPR011559">
    <property type="entry name" value="Initiation_fac_2B_a/b/d"/>
</dbReference>
<comment type="miscellaneous">
    <text evidence="4">Reaction proceeds via a cis-phosphoenolate intermediate.</text>
</comment>
<evidence type="ECO:0000256" key="3">
    <source>
        <dbReference type="ARBA" id="ARBA00023277"/>
    </source>
</evidence>
<dbReference type="PANTHER" id="PTHR43475">
    <property type="entry name" value="METHYLTHIORIBOSE-1-PHOSPHATE ISOMERASE"/>
    <property type="match status" value="1"/>
</dbReference>
<proteinExistence type="inferred from homology"/>
<dbReference type="InterPro" id="IPR000649">
    <property type="entry name" value="IF-2B-related"/>
</dbReference>
<dbReference type="InterPro" id="IPR027363">
    <property type="entry name" value="M1Pi_N"/>
</dbReference>
<name>A0A0A7LDU9_9ARCH</name>
<dbReference type="PANTHER" id="PTHR43475:SF2">
    <property type="entry name" value="RIBOSE 1,5-BISPHOSPHATE ISOMERASE"/>
    <property type="match status" value="1"/>
</dbReference>
<dbReference type="InterPro" id="IPR005250">
    <property type="entry name" value="R15Pi"/>
</dbReference>
<sequence length="307" mass="32741">MTDTVKATASDIKEMKIRGAGRIARAGASAMGKFAEDYNGGSLEDFKKDIDKAKKIILDSRPTAVSLWNGVQASVKDVGSAASLGEAKASVVRNAASFVKMSSSAVETIAKIGAKRVEKGDTLLTHCNSSAALGIIKEAHLQGKDIKVYATESRPWRQGLLTVKELSDAGVDVTLIIDSAVRAVMKDIDKVFVGADTVTSNGALINKVGTSQLALAANEARVPFSVCTETYKFSPMTIFGDMVEIEERDCGEVVKADEISKGVKIYNPVFDTTPAKYIDAYITELGVISPGSVYDVMVKQLGNDIFK</sequence>
<evidence type="ECO:0000256" key="2">
    <source>
        <dbReference type="ARBA" id="ARBA00023235"/>
    </source>
</evidence>
<dbReference type="EC" id="5.3.1.29" evidence="4"/>
<organism evidence="5 6">
    <name type="scientific">Candidatus Methanoplasma termitum</name>
    <dbReference type="NCBI Taxonomy" id="1577791"/>
    <lineage>
        <taxon>Archaea</taxon>
        <taxon>Methanobacteriati</taxon>
        <taxon>Thermoplasmatota</taxon>
        <taxon>Thermoplasmata</taxon>
        <taxon>Methanomassiliicoccales</taxon>
        <taxon>Methanomassiliicoccaceae</taxon>
        <taxon>Candidatus Methanoplasma</taxon>
    </lineage>
</organism>
<dbReference type="HAMAP" id="MF_02230">
    <property type="entry name" value="R15P_isomerase"/>
    <property type="match status" value="1"/>
</dbReference>
<dbReference type="Gene3D" id="1.20.120.420">
    <property type="entry name" value="translation initiation factor eif-2b, domain 1"/>
    <property type="match status" value="1"/>
</dbReference>
<feature type="binding site" evidence="4">
    <location>
        <position position="232"/>
    </location>
    <ligand>
        <name>substrate</name>
    </ligand>
</feature>
<dbReference type="AlphaFoldDB" id="A0A0A7LDU9"/>
<comment type="similarity">
    <text evidence="1 4">Belongs to the eIF-2B alpha/beta/delta subunits family. R15P isomerase subfamily.</text>
</comment>
<dbReference type="GO" id="GO:0019509">
    <property type="term" value="P:L-methionine salvage from methylthioadenosine"/>
    <property type="evidence" value="ECO:0007669"/>
    <property type="project" value="TreeGrafter"/>
</dbReference>
<dbReference type="NCBIfam" id="TIGR00511">
    <property type="entry name" value="ribulose_e2b2"/>
    <property type="match status" value="1"/>
</dbReference>
<comment type="catalytic activity">
    <reaction evidence="4">
        <text>alpha-D-ribose 1,5-bisphosphate = D-ribulose 1,5-bisphosphate</text>
        <dbReference type="Rhea" id="RHEA:32243"/>
        <dbReference type="ChEBI" id="CHEBI:57870"/>
        <dbReference type="ChEBI" id="CHEBI:68688"/>
        <dbReference type="EC" id="5.3.1.29"/>
    </reaction>
</comment>
<dbReference type="RefSeq" id="WP_082007275.1">
    <property type="nucleotide sequence ID" value="NZ_CP010070.1"/>
</dbReference>
<dbReference type="STRING" id="1577791.Mpt1_c12760"/>
<dbReference type="EMBL" id="CP010070">
    <property type="protein sequence ID" value="AIZ57138.1"/>
    <property type="molecule type" value="Genomic_DNA"/>
</dbReference>
<keyword evidence="3 4" id="KW-0119">Carbohydrate metabolism</keyword>
<feature type="binding site" evidence="4">
    <location>
        <begin position="18"/>
        <end position="21"/>
    </location>
    <ligand>
        <name>substrate</name>
    </ligand>
</feature>
<dbReference type="InterPro" id="IPR037171">
    <property type="entry name" value="NagB/RpiA_transferase-like"/>
</dbReference>
<evidence type="ECO:0000313" key="6">
    <source>
        <dbReference type="Proteomes" id="UP000030787"/>
    </source>
</evidence>